<dbReference type="PANTHER" id="PTHR45877:SF2">
    <property type="entry name" value="E3 UBIQUITIN-PROTEIN LIGASE SINA-RELATED"/>
    <property type="match status" value="1"/>
</dbReference>
<dbReference type="InterPro" id="IPR004162">
    <property type="entry name" value="SINA-like_animal"/>
</dbReference>
<feature type="compositionally biased region" description="Basic and acidic residues" evidence="1">
    <location>
        <begin position="223"/>
        <end position="233"/>
    </location>
</feature>
<feature type="region of interest" description="Disordered" evidence="1">
    <location>
        <begin position="498"/>
        <end position="538"/>
    </location>
</feature>
<evidence type="ECO:0000313" key="3">
    <source>
        <dbReference type="Proteomes" id="UP001168821"/>
    </source>
</evidence>
<dbReference type="GO" id="GO:0043161">
    <property type="term" value="P:proteasome-mediated ubiquitin-dependent protein catabolic process"/>
    <property type="evidence" value="ECO:0007669"/>
    <property type="project" value="TreeGrafter"/>
</dbReference>
<evidence type="ECO:0000256" key="1">
    <source>
        <dbReference type="SAM" id="MobiDB-lite"/>
    </source>
</evidence>
<dbReference type="GO" id="GO:0031624">
    <property type="term" value="F:ubiquitin conjugating enzyme binding"/>
    <property type="evidence" value="ECO:0007669"/>
    <property type="project" value="TreeGrafter"/>
</dbReference>
<dbReference type="AlphaFoldDB" id="A0AA38HWT2"/>
<protein>
    <submittedName>
        <fullName evidence="2">Uncharacterized protein</fullName>
    </submittedName>
</protein>
<dbReference type="GO" id="GO:0061630">
    <property type="term" value="F:ubiquitin protein ligase activity"/>
    <property type="evidence" value="ECO:0007669"/>
    <property type="project" value="TreeGrafter"/>
</dbReference>
<reference evidence="2" key="1">
    <citation type="journal article" date="2023" name="G3 (Bethesda)">
        <title>Whole genome assemblies of Zophobas morio and Tenebrio molitor.</title>
        <authorList>
            <person name="Kaur S."/>
            <person name="Stinson S.A."/>
            <person name="diCenzo G.C."/>
        </authorList>
    </citation>
    <scope>NUCLEOTIDE SEQUENCE</scope>
    <source>
        <strain evidence="2">QUZm001</strain>
    </source>
</reference>
<proteinExistence type="predicted"/>
<dbReference type="InterPro" id="IPR013083">
    <property type="entry name" value="Znf_RING/FYVE/PHD"/>
</dbReference>
<name>A0AA38HWT2_9CUCU</name>
<keyword evidence="3" id="KW-1185">Reference proteome</keyword>
<gene>
    <name evidence="2" type="ORF">Zmor_023396</name>
</gene>
<accession>A0AA38HWT2</accession>
<sequence>MKPPIPIPVLKDLRCGHCRKFVTCGPVHVTPDSSILCGRCARFAKRSYRNIAFEALASLFRYPCYYWPKHCNKKLVWNESLDHERKCLFQSSCNVFCSKPGTFFKSDRKLPNNPEINLEHVTEEIIQDLKCVACESYLSNGPVYIVVDGKNICHRCSHANGVPKGAIRNLAYETIARAAIFPCVYRFRGCNVRLKFGREMWGHENECPYGQTQNRLSKKPSKTSKDTKDGKERGVIETHSGHIWGTITPHSALFAPPKAAKTDGKMVTQELAEMMKKKQQEELKGFDVQSMDSVVSKASTFDSIGDNISRSIGDNISRDNISRSTIDNVSRDNISRTTFDNVSRENFSRSSSRITDEYRRQPNETILDDNYRPSVSGYPPEQAGPSNYDMQRQSKVVRSSEDLNTAYPGFPQEIAPLPTPPGYNKVPFNGYYQDNMARYGRPSHFEQLPQMYNYPPGYYDNNGNMNYSASFSYAPTHHPQIAPKRSESFRVGNQELIDELKERNRNKNSSPSPGVKNDNPYEKCSNLQDLVQKQDEFK</sequence>
<dbReference type="Proteomes" id="UP001168821">
    <property type="component" value="Unassembled WGS sequence"/>
</dbReference>
<dbReference type="GO" id="GO:0005737">
    <property type="term" value="C:cytoplasm"/>
    <property type="evidence" value="ECO:0007669"/>
    <property type="project" value="TreeGrafter"/>
</dbReference>
<organism evidence="2 3">
    <name type="scientific">Zophobas morio</name>
    <dbReference type="NCBI Taxonomy" id="2755281"/>
    <lineage>
        <taxon>Eukaryota</taxon>
        <taxon>Metazoa</taxon>
        <taxon>Ecdysozoa</taxon>
        <taxon>Arthropoda</taxon>
        <taxon>Hexapoda</taxon>
        <taxon>Insecta</taxon>
        <taxon>Pterygota</taxon>
        <taxon>Neoptera</taxon>
        <taxon>Endopterygota</taxon>
        <taxon>Coleoptera</taxon>
        <taxon>Polyphaga</taxon>
        <taxon>Cucujiformia</taxon>
        <taxon>Tenebrionidae</taxon>
        <taxon>Zophobas</taxon>
    </lineage>
</organism>
<comment type="caution">
    <text evidence="2">The sequence shown here is derived from an EMBL/GenBank/DDBJ whole genome shotgun (WGS) entry which is preliminary data.</text>
</comment>
<dbReference type="PANTHER" id="PTHR45877">
    <property type="entry name" value="E3 UBIQUITIN-PROTEIN LIGASE SIAH2"/>
    <property type="match status" value="1"/>
</dbReference>
<feature type="region of interest" description="Disordered" evidence="1">
    <location>
        <begin position="349"/>
        <end position="389"/>
    </location>
</feature>
<feature type="region of interest" description="Disordered" evidence="1">
    <location>
        <begin position="207"/>
        <end position="233"/>
    </location>
</feature>
<dbReference type="EMBL" id="JALNTZ010000007">
    <property type="protein sequence ID" value="KAJ3645763.1"/>
    <property type="molecule type" value="Genomic_DNA"/>
</dbReference>
<dbReference type="Gene3D" id="3.30.40.10">
    <property type="entry name" value="Zinc/RING finger domain, C3HC4 (zinc finger)"/>
    <property type="match status" value="1"/>
</dbReference>
<evidence type="ECO:0000313" key="2">
    <source>
        <dbReference type="EMBL" id="KAJ3645763.1"/>
    </source>
</evidence>